<dbReference type="KEGG" id="spph:KFK14_03225"/>
<name>A0A975Q2I5_9SPHN</name>
<dbReference type="EMBL" id="CP073910">
    <property type="protein sequence ID" value="QUT06492.1"/>
    <property type="molecule type" value="Genomic_DNA"/>
</dbReference>
<sequence>MQSIVDTVSLPLFYNQLAALDSVVHDGFRFEPVRRPADLSRQNVVPLLGEEFAPAGRFYPVVFSSGDRPVPIAVMGLDTGENRFVDAQTGAFPRGLYVPAYVRRYPWLLAHRPGDGELILCFDPSSGVVRAGGKGGYPLFADGGPSPALSRIIAFCHTFEAAAARTENLVRHLMELDLLKDAALDIRTEMLAHAPAYAGFRIVDGARLLDLAPARLRDMAHDGTLQWIHDHLKSLDLMETLYGKRRGRRPARIARALRSAVRIANVA</sequence>
<reference evidence="1" key="1">
    <citation type="submission" date="2021-04" db="EMBL/GenBank/DDBJ databases">
        <title>Isolation of p-tert-butylphenol degrading bacteria Sphingobium phenoxybenzoativorans Tas13 from active sludge.</title>
        <authorList>
            <person name="Li Y."/>
        </authorList>
    </citation>
    <scope>NUCLEOTIDE SEQUENCE</scope>
    <source>
        <strain evidence="1">Tas13</strain>
    </source>
</reference>
<organism evidence="1 2">
    <name type="scientific">Sphingobium phenoxybenzoativorans</name>
    <dbReference type="NCBI Taxonomy" id="1592790"/>
    <lineage>
        <taxon>Bacteria</taxon>
        <taxon>Pseudomonadati</taxon>
        <taxon>Pseudomonadota</taxon>
        <taxon>Alphaproteobacteria</taxon>
        <taxon>Sphingomonadales</taxon>
        <taxon>Sphingomonadaceae</taxon>
        <taxon>Sphingobium</taxon>
    </lineage>
</organism>
<evidence type="ECO:0000313" key="1">
    <source>
        <dbReference type="EMBL" id="QUT06492.1"/>
    </source>
</evidence>
<keyword evidence="2" id="KW-1185">Reference proteome</keyword>
<dbReference type="AlphaFoldDB" id="A0A975Q2I5"/>
<proteinExistence type="predicted"/>
<dbReference type="Proteomes" id="UP000681425">
    <property type="component" value="Chromosome"/>
</dbReference>
<protein>
    <submittedName>
        <fullName evidence="1">SapC family protein</fullName>
    </submittedName>
</protein>
<gene>
    <name evidence="1" type="ORF">KFK14_03225</name>
</gene>
<dbReference type="RefSeq" id="WP_212609854.1">
    <property type="nucleotide sequence ID" value="NZ_CP073910.1"/>
</dbReference>
<dbReference type="InterPro" id="IPR010836">
    <property type="entry name" value="SapC"/>
</dbReference>
<accession>A0A975Q2I5</accession>
<dbReference type="Pfam" id="PF07277">
    <property type="entry name" value="SapC"/>
    <property type="match status" value="1"/>
</dbReference>
<evidence type="ECO:0000313" key="2">
    <source>
        <dbReference type="Proteomes" id="UP000681425"/>
    </source>
</evidence>